<evidence type="ECO:0000313" key="4">
    <source>
        <dbReference type="Proteomes" id="UP000008810"/>
    </source>
</evidence>
<feature type="region of interest" description="Disordered" evidence="1">
    <location>
        <begin position="1"/>
        <end position="61"/>
    </location>
</feature>
<reference evidence="3" key="3">
    <citation type="submission" date="2018-08" db="UniProtKB">
        <authorList>
            <consortium name="EnsemblPlants"/>
        </authorList>
    </citation>
    <scope>IDENTIFICATION</scope>
    <source>
        <strain evidence="3">cv. Bd21</strain>
    </source>
</reference>
<evidence type="ECO:0000256" key="1">
    <source>
        <dbReference type="SAM" id="MobiDB-lite"/>
    </source>
</evidence>
<protein>
    <submittedName>
        <fullName evidence="2 3">Uncharacterized protein</fullName>
    </submittedName>
</protein>
<evidence type="ECO:0000313" key="3">
    <source>
        <dbReference type="EnsemblPlants" id="PNT75223"/>
    </source>
</evidence>
<gene>
    <name evidence="2" type="ORF">BRADI_1g28836v3</name>
</gene>
<dbReference type="Proteomes" id="UP000008810">
    <property type="component" value="Chromosome 1"/>
</dbReference>
<organism evidence="2">
    <name type="scientific">Brachypodium distachyon</name>
    <name type="common">Purple false brome</name>
    <name type="synonym">Trachynia distachya</name>
    <dbReference type="NCBI Taxonomy" id="15368"/>
    <lineage>
        <taxon>Eukaryota</taxon>
        <taxon>Viridiplantae</taxon>
        <taxon>Streptophyta</taxon>
        <taxon>Embryophyta</taxon>
        <taxon>Tracheophyta</taxon>
        <taxon>Spermatophyta</taxon>
        <taxon>Magnoliopsida</taxon>
        <taxon>Liliopsida</taxon>
        <taxon>Poales</taxon>
        <taxon>Poaceae</taxon>
        <taxon>BOP clade</taxon>
        <taxon>Pooideae</taxon>
        <taxon>Stipodae</taxon>
        <taxon>Brachypodieae</taxon>
        <taxon>Brachypodium</taxon>
    </lineage>
</organism>
<reference evidence="2" key="2">
    <citation type="submission" date="2017-06" db="EMBL/GenBank/DDBJ databases">
        <title>WGS assembly of Brachypodium distachyon.</title>
        <authorList>
            <consortium name="The International Brachypodium Initiative"/>
            <person name="Lucas S."/>
            <person name="Harmon-Smith M."/>
            <person name="Lail K."/>
            <person name="Tice H."/>
            <person name="Grimwood J."/>
            <person name="Bruce D."/>
            <person name="Barry K."/>
            <person name="Shu S."/>
            <person name="Lindquist E."/>
            <person name="Wang M."/>
            <person name="Pitluck S."/>
            <person name="Vogel J.P."/>
            <person name="Garvin D.F."/>
            <person name="Mockler T.C."/>
            <person name="Schmutz J."/>
            <person name="Rokhsar D."/>
            <person name="Bevan M.W."/>
        </authorList>
    </citation>
    <scope>NUCLEOTIDE SEQUENCE</scope>
    <source>
        <strain evidence="2">Bd21</strain>
    </source>
</reference>
<sequence>MAPPLPPEFARRRPSPPATSPPPLTPPPPLWLQPPPFPLPRPASRAPRREPPQAEGVAAARARAAAGRPLVALPCHHGRPTALSPCRLLLLHGSHGSGGGVDHGELVRDEHRASRSSSSSPSRVPLLYPPRAVVPTPSSTSCSCAMVMAAVRPTNAAAEAPATSPAPALLRPTSLVPHTRQLHLPQCGRREQVTRASARDTWKKMHGRGRETSKEASHDKGNLFVTSLTNSTSCLTV</sequence>
<name>A0A2K2DLS5_BRADI</name>
<evidence type="ECO:0000313" key="2">
    <source>
        <dbReference type="EMBL" id="PNT75223.1"/>
    </source>
</evidence>
<dbReference type="EMBL" id="CM000880">
    <property type="protein sequence ID" value="PNT75223.1"/>
    <property type="molecule type" value="Genomic_DNA"/>
</dbReference>
<dbReference type="InParanoid" id="A0A2K2DLS5"/>
<proteinExistence type="predicted"/>
<keyword evidence="4" id="KW-1185">Reference proteome</keyword>
<accession>A0A2K2DLS5</accession>
<feature type="compositionally biased region" description="Pro residues" evidence="1">
    <location>
        <begin position="15"/>
        <end position="41"/>
    </location>
</feature>
<dbReference type="Gramene" id="PNT75223">
    <property type="protein sequence ID" value="PNT75223"/>
    <property type="gene ID" value="BRADI_1g28836v3"/>
</dbReference>
<dbReference type="AlphaFoldDB" id="A0A2K2DLS5"/>
<reference evidence="2 3" key="1">
    <citation type="journal article" date="2010" name="Nature">
        <title>Genome sequencing and analysis of the model grass Brachypodium distachyon.</title>
        <authorList>
            <consortium name="International Brachypodium Initiative"/>
        </authorList>
    </citation>
    <scope>NUCLEOTIDE SEQUENCE [LARGE SCALE GENOMIC DNA]</scope>
    <source>
        <strain evidence="2 3">Bd21</strain>
    </source>
</reference>
<dbReference type="EnsemblPlants" id="PNT75223">
    <property type="protein sequence ID" value="PNT75223"/>
    <property type="gene ID" value="BRADI_1g28836v3"/>
</dbReference>